<reference evidence="1 2" key="1">
    <citation type="submission" date="2018-08" db="EMBL/GenBank/DDBJ databases">
        <title>Genome sequencing of rice bacterial endophytes.</title>
        <authorList>
            <person name="Venturi V."/>
        </authorList>
    </citation>
    <scope>NUCLEOTIDE SEQUENCE [LARGE SCALE GENOMIC DNA]</scope>
    <source>
        <strain evidence="1 2">E1205</strain>
    </source>
</reference>
<proteinExistence type="predicted"/>
<protein>
    <submittedName>
        <fullName evidence="1">Uncharacterized protein</fullName>
    </submittedName>
</protein>
<evidence type="ECO:0000313" key="2">
    <source>
        <dbReference type="Proteomes" id="UP000265836"/>
    </source>
</evidence>
<name>A0A397MM66_ECTOL</name>
<accession>A0A397MM66</accession>
<dbReference type="RefSeq" id="WP_119693813.1">
    <property type="nucleotide sequence ID" value="NZ_QXDA01000004.1"/>
</dbReference>
<organism evidence="1 2">
    <name type="scientific">Ectopseudomonas oleovorans</name>
    <name type="common">Pseudomonas oleovorans</name>
    <dbReference type="NCBI Taxonomy" id="301"/>
    <lineage>
        <taxon>Bacteria</taxon>
        <taxon>Pseudomonadati</taxon>
        <taxon>Pseudomonadota</taxon>
        <taxon>Gammaproteobacteria</taxon>
        <taxon>Pseudomonadales</taxon>
        <taxon>Pseudomonadaceae</taxon>
        <taxon>Ectopseudomonas</taxon>
    </lineage>
</organism>
<sequence>MTNPIKQADQALVARLGQITPANGYLTDAGTRIKEGWLSDLMKDDDLVFPFIALQPGLYVPGDDAGDARELRIGRRLVGAVEGGENYRELLEELYCDIARCVMVGGGLPNPWGRPGPYKVSFEPAQMIPPGDGLAAGTLLFPLQLHIIIHQNGA</sequence>
<evidence type="ECO:0000313" key="1">
    <source>
        <dbReference type="EMBL" id="RIA22664.1"/>
    </source>
</evidence>
<dbReference type="EMBL" id="QXDA01000004">
    <property type="protein sequence ID" value="RIA22664.1"/>
    <property type="molecule type" value="Genomic_DNA"/>
</dbReference>
<dbReference type="AlphaFoldDB" id="A0A397MM66"/>
<comment type="caution">
    <text evidence="1">The sequence shown here is derived from an EMBL/GenBank/DDBJ whole genome shotgun (WGS) entry which is preliminary data.</text>
</comment>
<gene>
    <name evidence="1" type="ORF">DFO61_3354</name>
</gene>
<dbReference type="Proteomes" id="UP000265836">
    <property type="component" value="Unassembled WGS sequence"/>
</dbReference>